<comment type="caution">
    <text evidence="2">The sequence shown here is derived from an EMBL/GenBank/DDBJ whole genome shotgun (WGS) entry which is preliminary data.</text>
</comment>
<accession>A0ABS4VVB9</accession>
<dbReference type="InterPro" id="IPR048667">
    <property type="entry name" value="Imm5-like"/>
</dbReference>
<name>A0ABS4VVB9_9PSEU</name>
<dbReference type="RefSeq" id="WP_307862437.1">
    <property type="nucleotide sequence ID" value="NZ_JAGINU010000001.1"/>
</dbReference>
<sequence length="189" mass="20431">MARTEPGDPDLTMTELRTVARFAVESADEVLPVFEEVRPDDRRPRVAIGAAWTFIDGADRSKLQRTASLDAHRAAKDAADGLAQHAAHAAGDAASAAYLHPPGQVRSWTSELARSTQVGHILRAAAHAARVAELRAGDDPGVGELHIERTRRRASPAIIDIVRRYPPVATGRNRVAVLMKALDTALRSR</sequence>
<evidence type="ECO:0000313" key="2">
    <source>
        <dbReference type="EMBL" id="MBP2367851.1"/>
    </source>
</evidence>
<organism evidence="2 3">
    <name type="scientific">Pseudonocardia parietis</name>
    <dbReference type="NCBI Taxonomy" id="570936"/>
    <lineage>
        <taxon>Bacteria</taxon>
        <taxon>Bacillati</taxon>
        <taxon>Actinomycetota</taxon>
        <taxon>Actinomycetes</taxon>
        <taxon>Pseudonocardiales</taxon>
        <taxon>Pseudonocardiaceae</taxon>
        <taxon>Pseudonocardia</taxon>
    </lineage>
</organism>
<evidence type="ECO:0000313" key="3">
    <source>
        <dbReference type="Proteomes" id="UP001519295"/>
    </source>
</evidence>
<reference evidence="2 3" key="1">
    <citation type="submission" date="2021-03" db="EMBL/GenBank/DDBJ databases">
        <title>Sequencing the genomes of 1000 actinobacteria strains.</title>
        <authorList>
            <person name="Klenk H.-P."/>
        </authorList>
    </citation>
    <scope>NUCLEOTIDE SEQUENCE [LARGE SCALE GENOMIC DNA]</scope>
    <source>
        <strain evidence="2 3">DSM 45256</strain>
    </source>
</reference>
<protein>
    <recommendedName>
        <fullName evidence="1">Imm-5-like domain-containing protein</fullName>
    </recommendedName>
</protein>
<proteinExistence type="predicted"/>
<gene>
    <name evidence="2" type="ORF">JOF36_003547</name>
</gene>
<keyword evidence="3" id="KW-1185">Reference proteome</keyword>
<dbReference type="Proteomes" id="UP001519295">
    <property type="component" value="Unassembled WGS sequence"/>
</dbReference>
<feature type="domain" description="Imm-5-like" evidence="1">
    <location>
        <begin position="15"/>
        <end position="98"/>
    </location>
</feature>
<dbReference type="EMBL" id="JAGINU010000001">
    <property type="protein sequence ID" value="MBP2367851.1"/>
    <property type="molecule type" value="Genomic_DNA"/>
</dbReference>
<dbReference type="Pfam" id="PF21805">
    <property type="entry name" value="Imm5_like"/>
    <property type="match status" value="1"/>
</dbReference>
<evidence type="ECO:0000259" key="1">
    <source>
        <dbReference type="Pfam" id="PF21805"/>
    </source>
</evidence>